<evidence type="ECO:0000313" key="7">
    <source>
        <dbReference type="Proteomes" id="UP000054560"/>
    </source>
</evidence>
<sequence>MNTQVVLKTKFPSLPSDWDVGTSFKKHTALSKCKDATIEPAGRWYEAYANRRRRGRTLSQDEEEALAAHLAEAELGAESEGEDEMIDDVDGNDFKGIDPADWKENDQYKILGLGRLRYKANDEQIKQAYRKACLAHHPDKKARLTNGMDDDAIFKGIKLAYDTLTAPARRRAWDSVDPTFDDSFPAQKKGLSAKEFIKRYSKVVEDNSRFSTKQPVPGLGLVEATRAEVEAFYNFWYDFDSWREFSWNDKEDVSSADISRDERRYRDKKNVAARKKAKKEDNQRMTKLVDAIFHSDPRLAEIKAKEKAEKNKGANAKAAQLAKEKEEARIAKEAADIQAAKEAEAAKSAAGDKKKSKEAAKNKIKKARQAVRKACKENNYYMPEGTSLDETEERMSHMELLCSKLTVDELEALVANGLDGESFAKAVESQGATAKRY</sequence>
<evidence type="ECO:0000313" key="6">
    <source>
        <dbReference type="EMBL" id="KNC75884.1"/>
    </source>
</evidence>
<organism evidence="6 7">
    <name type="scientific">Sphaeroforma arctica JP610</name>
    <dbReference type="NCBI Taxonomy" id="667725"/>
    <lineage>
        <taxon>Eukaryota</taxon>
        <taxon>Ichthyosporea</taxon>
        <taxon>Ichthyophonida</taxon>
        <taxon>Sphaeroforma</taxon>
    </lineage>
</organism>
<feature type="compositionally biased region" description="Basic and acidic residues" evidence="4">
    <location>
        <begin position="256"/>
        <end position="270"/>
    </location>
</feature>
<dbReference type="Pfam" id="PF26185">
    <property type="entry name" value="Zuotin_N"/>
    <property type="match status" value="1"/>
</dbReference>
<dbReference type="InterPro" id="IPR032003">
    <property type="entry name" value="RAC_head"/>
</dbReference>
<dbReference type="PANTHER" id="PTHR43999:SF1">
    <property type="entry name" value="DNAJ HOMOLOG SUBFAMILY C MEMBER 2"/>
    <property type="match status" value="1"/>
</dbReference>
<dbReference type="OrthoDB" id="1690618at2759"/>
<feature type="compositionally biased region" description="Basic and acidic residues" evidence="4">
    <location>
        <begin position="346"/>
        <end position="361"/>
    </location>
</feature>
<dbReference type="SMART" id="SM00271">
    <property type="entry name" value="DnaJ"/>
    <property type="match status" value="1"/>
</dbReference>
<dbReference type="EMBL" id="KQ243371">
    <property type="protein sequence ID" value="KNC75884.1"/>
    <property type="molecule type" value="Genomic_DNA"/>
</dbReference>
<dbReference type="InterPro" id="IPR058871">
    <property type="entry name" value="Zuotin_N"/>
</dbReference>
<dbReference type="GO" id="GO:0030544">
    <property type="term" value="F:Hsp70 protein binding"/>
    <property type="evidence" value="ECO:0007669"/>
    <property type="project" value="InterPro"/>
</dbReference>
<dbReference type="InterPro" id="IPR036869">
    <property type="entry name" value="J_dom_sf"/>
</dbReference>
<accession>A0A0L0FGH6</accession>
<dbReference type="CDD" id="cd23953">
    <property type="entry name" value="zuotin_NTD"/>
    <property type="match status" value="1"/>
</dbReference>
<feature type="domain" description="J" evidence="5">
    <location>
        <begin position="106"/>
        <end position="177"/>
    </location>
</feature>
<dbReference type="CDD" id="cd06257">
    <property type="entry name" value="DnaJ"/>
    <property type="match status" value="1"/>
</dbReference>
<dbReference type="Gene3D" id="1.10.8.840">
    <property type="entry name" value="Ribosome-associated complex head domain"/>
    <property type="match status" value="1"/>
</dbReference>
<dbReference type="InterPro" id="IPR042569">
    <property type="entry name" value="RAC_head_sf"/>
</dbReference>
<dbReference type="GO" id="GO:0043022">
    <property type="term" value="F:ribosome binding"/>
    <property type="evidence" value="ECO:0007669"/>
    <property type="project" value="InterPro"/>
</dbReference>
<dbReference type="PANTHER" id="PTHR43999">
    <property type="entry name" value="DNAJ HOMOLOG SUBFAMILY C MEMBER 2"/>
    <property type="match status" value="1"/>
</dbReference>
<dbReference type="eggNOG" id="KOG0724">
    <property type="taxonomic scope" value="Eukaryota"/>
</dbReference>
<evidence type="ECO:0000256" key="4">
    <source>
        <dbReference type="SAM" id="MobiDB-lite"/>
    </source>
</evidence>
<name>A0A0L0FGH6_9EUKA</name>
<feature type="region of interest" description="Disordered" evidence="4">
    <location>
        <begin position="346"/>
        <end position="367"/>
    </location>
</feature>
<keyword evidence="3" id="KW-0143">Chaperone</keyword>
<gene>
    <name evidence="6" type="ORF">SARC_11599</name>
</gene>
<dbReference type="InterPro" id="IPR001623">
    <property type="entry name" value="DnaJ_domain"/>
</dbReference>
<dbReference type="InterPro" id="IPR044634">
    <property type="entry name" value="Zuotin/DnaJC2"/>
</dbReference>
<dbReference type="Pfam" id="PF21884">
    <property type="entry name" value="ZUO1-like_ZHD"/>
    <property type="match status" value="1"/>
</dbReference>
<dbReference type="InterPro" id="IPR054076">
    <property type="entry name" value="ZUO1-like_ZHD"/>
</dbReference>
<protein>
    <recommendedName>
        <fullName evidence="5">J domain-containing protein</fullName>
    </recommendedName>
</protein>
<dbReference type="GO" id="GO:0005829">
    <property type="term" value="C:cytosol"/>
    <property type="evidence" value="ECO:0007669"/>
    <property type="project" value="TreeGrafter"/>
</dbReference>
<dbReference type="RefSeq" id="XP_014149786.1">
    <property type="nucleotide sequence ID" value="XM_014294311.1"/>
</dbReference>
<evidence type="ECO:0000256" key="1">
    <source>
        <dbReference type="ARBA" id="ARBA00004496"/>
    </source>
</evidence>
<dbReference type="GO" id="GO:0051083">
    <property type="term" value="P:'de novo' cotranslational protein folding"/>
    <property type="evidence" value="ECO:0007669"/>
    <property type="project" value="InterPro"/>
</dbReference>
<keyword evidence="2" id="KW-0963">Cytoplasm</keyword>
<dbReference type="STRING" id="667725.A0A0L0FGH6"/>
<keyword evidence="7" id="KW-1185">Reference proteome</keyword>
<dbReference type="Gene3D" id="1.10.287.110">
    <property type="entry name" value="DnaJ domain"/>
    <property type="match status" value="1"/>
</dbReference>
<proteinExistence type="predicted"/>
<dbReference type="GO" id="GO:0006450">
    <property type="term" value="P:regulation of translational fidelity"/>
    <property type="evidence" value="ECO:0007669"/>
    <property type="project" value="InterPro"/>
</dbReference>
<evidence type="ECO:0000256" key="3">
    <source>
        <dbReference type="ARBA" id="ARBA00023186"/>
    </source>
</evidence>
<evidence type="ECO:0000259" key="5">
    <source>
        <dbReference type="PROSITE" id="PS50076"/>
    </source>
</evidence>
<dbReference type="AlphaFoldDB" id="A0A0L0FGH6"/>
<dbReference type="SUPFAM" id="SSF46565">
    <property type="entry name" value="Chaperone J-domain"/>
    <property type="match status" value="1"/>
</dbReference>
<dbReference type="GeneID" id="25912103"/>
<feature type="region of interest" description="Disordered" evidence="4">
    <location>
        <begin position="256"/>
        <end position="283"/>
    </location>
</feature>
<dbReference type="Proteomes" id="UP000054560">
    <property type="component" value="Unassembled WGS sequence"/>
</dbReference>
<dbReference type="PROSITE" id="PS50076">
    <property type="entry name" value="DNAJ_2"/>
    <property type="match status" value="1"/>
</dbReference>
<evidence type="ECO:0000256" key="2">
    <source>
        <dbReference type="ARBA" id="ARBA00022490"/>
    </source>
</evidence>
<dbReference type="Pfam" id="PF00226">
    <property type="entry name" value="DnaJ"/>
    <property type="match status" value="1"/>
</dbReference>
<dbReference type="Pfam" id="PF16717">
    <property type="entry name" value="RAC_head"/>
    <property type="match status" value="1"/>
</dbReference>
<comment type="subcellular location">
    <subcellularLocation>
        <location evidence="1">Cytoplasm</location>
    </subcellularLocation>
</comment>
<reference evidence="6 7" key="1">
    <citation type="submission" date="2011-02" db="EMBL/GenBank/DDBJ databases">
        <title>The Genome Sequence of Sphaeroforma arctica JP610.</title>
        <authorList>
            <consortium name="The Broad Institute Genome Sequencing Platform"/>
            <person name="Russ C."/>
            <person name="Cuomo C."/>
            <person name="Young S.K."/>
            <person name="Zeng Q."/>
            <person name="Gargeya S."/>
            <person name="Alvarado L."/>
            <person name="Berlin A."/>
            <person name="Chapman S.B."/>
            <person name="Chen Z."/>
            <person name="Freedman E."/>
            <person name="Gellesch M."/>
            <person name="Goldberg J."/>
            <person name="Griggs A."/>
            <person name="Gujja S."/>
            <person name="Heilman E."/>
            <person name="Heiman D."/>
            <person name="Howarth C."/>
            <person name="Mehta T."/>
            <person name="Neiman D."/>
            <person name="Pearson M."/>
            <person name="Roberts A."/>
            <person name="Saif S."/>
            <person name="Shea T."/>
            <person name="Shenoy N."/>
            <person name="Sisk P."/>
            <person name="Stolte C."/>
            <person name="Sykes S."/>
            <person name="White J."/>
            <person name="Yandava C."/>
            <person name="Burger G."/>
            <person name="Gray M.W."/>
            <person name="Holland P.W.H."/>
            <person name="King N."/>
            <person name="Lang F.B.F."/>
            <person name="Roger A.J."/>
            <person name="Ruiz-Trillo I."/>
            <person name="Haas B."/>
            <person name="Nusbaum C."/>
            <person name="Birren B."/>
        </authorList>
    </citation>
    <scope>NUCLEOTIDE SEQUENCE [LARGE SCALE GENOMIC DNA]</scope>
    <source>
        <strain evidence="6 7">JP610</strain>
    </source>
</reference>